<feature type="region of interest" description="Disordered" evidence="1">
    <location>
        <begin position="58"/>
        <end position="82"/>
    </location>
</feature>
<evidence type="ECO:0000313" key="3">
    <source>
        <dbReference type="Proteomes" id="UP000245119"/>
    </source>
</evidence>
<dbReference type="Proteomes" id="UP000245119">
    <property type="component" value="Linkage Group LG2"/>
</dbReference>
<dbReference type="AlphaFoldDB" id="A0A2T7PQP4"/>
<protein>
    <submittedName>
        <fullName evidence="2">Uncharacterized protein</fullName>
    </submittedName>
</protein>
<gene>
    <name evidence="2" type="ORF">C0Q70_02673</name>
</gene>
<organism evidence="2 3">
    <name type="scientific">Pomacea canaliculata</name>
    <name type="common">Golden apple snail</name>
    <dbReference type="NCBI Taxonomy" id="400727"/>
    <lineage>
        <taxon>Eukaryota</taxon>
        <taxon>Metazoa</taxon>
        <taxon>Spiralia</taxon>
        <taxon>Lophotrochozoa</taxon>
        <taxon>Mollusca</taxon>
        <taxon>Gastropoda</taxon>
        <taxon>Caenogastropoda</taxon>
        <taxon>Architaenioglossa</taxon>
        <taxon>Ampullarioidea</taxon>
        <taxon>Ampullariidae</taxon>
        <taxon>Pomacea</taxon>
    </lineage>
</organism>
<dbReference type="EMBL" id="PZQS01000002">
    <property type="protein sequence ID" value="PVD35710.1"/>
    <property type="molecule type" value="Genomic_DNA"/>
</dbReference>
<feature type="compositionally biased region" description="Polar residues" evidence="1">
    <location>
        <begin position="69"/>
        <end position="82"/>
    </location>
</feature>
<reference evidence="2 3" key="1">
    <citation type="submission" date="2018-04" db="EMBL/GenBank/DDBJ databases">
        <title>The genome of golden apple snail Pomacea canaliculata provides insight into stress tolerance and invasive adaptation.</title>
        <authorList>
            <person name="Liu C."/>
            <person name="Liu B."/>
            <person name="Ren Y."/>
            <person name="Zhang Y."/>
            <person name="Wang H."/>
            <person name="Li S."/>
            <person name="Jiang F."/>
            <person name="Yin L."/>
            <person name="Zhang G."/>
            <person name="Qian W."/>
            <person name="Fan W."/>
        </authorList>
    </citation>
    <scope>NUCLEOTIDE SEQUENCE [LARGE SCALE GENOMIC DNA]</scope>
    <source>
        <strain evidence="2">SZHN2017</strain>
        <tissue evidence="2">Muscle</tissue>
    </source>
</reference>
<sequence length="82" mass="9083">MTLLRPFPSRRRAKSRLLESGTRPRQLGRRGETTGNTQPAVYMADGADIHATLMCEKEVAPRPTARETLYTSPRGVSQSARA</sequence>
<evidence type="ECO:0000313" key="2">
    <source>
        <dbReference type="EMBL" id="PVD35710.1"/>
    </source>
</evidence>
<feature type="region of interest" description="Disordered" evidence="1">
    <location>
        <begin position="1"/>
        <end position="41"/>
    </location>
</feature>
<name>A0A2T7PQP4_POMCA</name>
<evidence type="ECO:0000256" key="1">
    <source>
        <dbReference type="SAM" id="MobiDB-lite"/>
    </source>
</evidence>
<accession>A0A2T7PQP4</accession>
<comment type="caution">
    <text evidence="2">The sequence shown here is derived from an EMBL/GenBank/DDBJ whole genome shotgun (WGS) entry which is preliminary data.</text>
</comment>
<proteinExistence type="predicted"/>
<keyword evidence="3" id="KW-1185">Reference proteome</keyword>